<keyword evidence="4" id="KW-0812">Transmembrane</keyword>
<proteinExistence type="predicted"/>
<dbReference type="PANTHER" id="PTHR43547">
    <property type="entry name" value="TWO-COMPONENT HISTIDINE KINASE"/>
    <property type="match status" value="1"/>
</dbReference>
<dbReference type="InterPro" id="IPR004358">
    <property type="entry name" value="Sig_transdc_His_kin-like_C"/>
</dbReference>
<dbReference type="PROSITE" id="PS50109">
    <property type="entry name" value="HIS_KIN"/>
    <property type="match status" value="1"/>
</dbReference>
<evidence type="ECO:0000256" key="4">
    <source>
        <dbReference type="SAM" id="Phobius"/>
    </source>
</evidence>
<evidence type="ECO:0000313" key="6">
    <source>
        <dbReference type="EMBL" id="MFC4389753.1"/>
    </source>
</evidence>
<dbReference type="InterPro" id="IPR036890">
    <property type="entry name" value="HATPase_C_sf"/>
</dbReference>
<dbReference type="PRINTS" id="PR00344">
    <property type="entry name" value="BCTRLSENSOR"/>
</dbReference>
<evidence type="ECO:0000256" key="2">
    <source>
        <dbReference type="ARBA" id="ARBA00012438"/>
    </source>
</evidence>
<dbReference type="GO" id="GO:0016301">
    <property type="term" value="F:kinase activity"/>
    <property type="evidence" value="ECO:0007669"/>
    <property type="project" value="UniProtKB-KW"/>
</dbReference>
<accession>A0ABV8VYX0</accession>
<evidence type="ECO:0000259" key="5">
    <source>
        <dbReference type="PROSITE" id="PS50109"/>
    </source>
</evidence>
<feature type="transmembrane region" description="Helical" evidence="4">
    <location>
        <begin position="35"/>
        <end position="55"/>
    </location>
</feature>
<dbReference type="SMART" id="SM00387">
    <property type="entry name" value="HATPase_c"/>
    <property type="match status" value="1"/>
</dbReference>
<dbReference type="InterPro" id="IPR003661">
    <property type="entry name" value="HisK_dim/P_dom"/>
</dbReference>
<protein>
    <recommendedName>
        <fullName evidence="2">histidine kinase</fullName>
        <ecNumber evidence="2">2.7.13.3</ecNumber>
    </recommendedName>
</protein>
<sequence length="447" mass="52336">MFKTLQTYKLLFLRLMLIVAGIELSIYFFKIGLLFTGIFGLCMVFLIVREMYFYVRNFVLIYDKTIASILQNDFSSDFSKHKFNRTYNDLFQLYETLKNKENEQISKDIIYRSILNNIETGVVILQKQENDWSIFLMNDYFSNHFNVPKVSKWKYLKNQLPALCEIIEEDDFHEVKTSIDISINEQSKQTFVLQASRTEIFEQDYFIVLLDSIQNVVEKKEKDAWINLMKVISHELLNSITPIRSICQNLQDLVEQDSLSEEDLEDMKNSVETMLRRSDHLQKFVEGYRKLAMLPSPKKEKIELINLIENVLQIMNPLLRKDNIEVINSIEYNYHINVDQQQFEQVLINLLTNSINALLNQNSQKQIFISAEAKENRVFIKITDNGKGIEKEIEDKIFLPFFTTRNEGAGIGLTLSKNIVEAHGGYILNKNEKGKTTFEICLVEDLN</sequence>
<dbReference type="PANTHER" id="PTHR43547:SF2">
    <property type="entry name" value="HYBRID SIGNAL TRANSDUCTION HISTIDINE KINASE C"/>
    <property type="match status" value="1"/>
</dbReference>
<dbReference type="InterPro" id="IPR003594">
    <property type="entry name" value="HATPase_dom"/>
</dbReference>
<evidence type="ECO:0000256" key="1">
    <source>
        <dbReference type="ARBA" id="ARBA00000085"/>
    </source>
</evidence>
<dbReference type="SUPFAM" id="SSF55874">
    <property type="entry name" value="ATPase domain of HSP90 chaperone/DNA topoisomerase II/histidine kinase"/>
    <property type="match status" value="1"/>
</dbReference>
<name>A0ABV8VYX0_9FLAO</name>
<dbReference type="EMBL" id="JBHSCO010000001">
    <property type="protein sequence ID" value="MFC4389753.1"/>
    <property type="molecule type" value="Genomic_DNA"/>
</dbReference>
<keyword evidence="7" id="KW-1185">Reference proteome</keyword>
<dbReference type="Proteomes" id="UP001595719">
    <property type="component" value="Unassembled WGS sequence"/>
</dbReference>
<evidence type="ECO:0000313" key="7">
    <source>
        <dbReference type="Proteomes" id="UP001595719"/>
    </source>
</evidence>
<dbReference type="Gene3D" id="3.30.565.10">
    <property type="entry name" value="Histidine kinase-like ATPase, C-terminal domain"/>
    <property type="match status" value="1"/>
</dbReference>
<keyword evidence="4" id="KW-1133">Transmembrane helix</keyword>
<dbReference type="SMART" id="SM00388">
    <property type="entry name" value="HisKA"/>
    <property type="match status" value="1"/>
</dbReference>
<comment type="catalytic activity">
    <reaction evidence="1">
        <text>ATP + protein L-histidine = ADP + protein N-phospho-L-histidine.</text>
        <dbReference type="EC" id="2.7.13.3"/>
    </reaction>
</comment>
<keyword evidence="6" id="KW-0808">Transferase</keyword>
<gene>
    <name evidence="6" type="ORF">ACFOY0_01990</name>
</gene>
<reference evidence="7" key="1">
    <citation type="journal article" date="2019" name="Int. J. Syst. Evol. Microbiol.">
        <title>The Global Catalogue of Microorganisms (GCM) 10K type strain sequencing project: providing services to taxonomists for standard genome sequencing and annotation.</title>
        <authorList>
            <consortium name="The Broad Institute Genomics Platform"/>
            <consortium name="The Broad Institute Genome Sequencing Center for Infectious Disease"/>
            <person name="Wu L."/>
            <person name="Ma J."/>
        </authorList>
    </citation>
    <scope>NUCLEOTIDE SEQUENCE [LARGE SCALE GENOMIC DNA]</scope>
    <source>
        <strain evidence="7">CGMCC 1.15345</strain>
    </source>
</reference>
<dbReference type="InterPro" id="IPR005467">
    <property type="entry name" value="His_kinase_dom"/>
</dbReference>
<feature type="domain" description="Histidine kinase" evidence="5">
    <location>
        <begin position="231"/>
        <end position="446"/>
    </location>
</feature>
<feature type="transmembrane region" description="Helical" evidence="4">
    <location>
        <begin position="12"/>
        <end position="29"/>
    </location>
</feature>
<keyword evidence="6" id="KW-0418">Kinase</keyword>
<organism evidence="6 7">
    <name type="scientific">Flavobacterium quisquiliarum</name>
    <dbReference type="NCBI Taxonomy" id="1834436"/>
    <lineage>
        <taxon>Bacteria</taxon>
        <taxon>Pseudomonadati</taxon>
        <taxon>Bacteroidota</taxon>
        <taxon>Flavobacteriia</taxon>
        <taxon>Flavobacteriales</taxon>
        <taxon>Flavobacteriaceae</taxon>
        <taxon>Flavobacterium</taxon>
    </lineage>
</organism>
<keyword evidence="4" id="KW-0472">Membrane</keyword>
<dbReference type="InterPro" id="IPR036097">
    <property type="entry name" value="HisK_dim/P_sf"/>
</dbReference>
<dbReference type="RefSeq" id="WP_179003540.1">
    <property type="nucleotide sequence ID" value="NZ_JBHSCO010000001.1"/>
</dbReference>
<comment type="caution">
    <text evidence="6">The sequence shown here is derived from an EMBL/GenBank/DDBJ whole genome shotgun (WGS) entry which is preliminary data.</text>
</comment>
<evidence type="ECO:0000256" key="3">
    <source>
        <dbReference type="ARBA" id="ARBA00022553"/>
    </source>
</evidence>
<keyword evidence="3" id="KW-0597">Phosphoprotein</keyword>
<dbReference type="Pfam" id="PF02518">
    <property type="entry name" value="HATPase_c"/>
    <property type="match status" value="1"/>
</dbReference>
<dbReference type="SUPFAM" id="SSF47384">
    <property type="entry name" value="Homodimeric domain of signal transducing histidine kinase"/>
    <property type="match status" value="1"/>
</dbReference>
<dbReference type="EC" id="2.7.13.3" evidence="2"/>